<dbReference type="OrthoDB" id="227596at2"/>
<proteinExistence type="predicted"/>
<comment type="catalytic activity">
    <reaction evidence="1">
        <text>ATP + protein L-histidine = ADP + protein N-phospho-L-histidine.</text>
        <dbReference type="EC" id="2.7.13.3"/>
    </reaction>
</comment>
<feature type="transmembrane region" description="Helical" evidence="10">
    <location>
        <begin position="78"/>
        <end position="106"/>
    </location>
</feature>
<dbReference type="InterPro" id="IPR055558">
    <property type="entry name" value="DUF7134"/>
</dbReference>
<feature type="compositionally biased region" description="Low complexity" evidence="9">
    <location>
        <begin position="281"/>
        <end position="297"/>
    </location>
</feature>
<feature type="transmembrane region" description="Helical" evidence="10">
    <location>
        <begin position="49"/>
        <end position="66"/>
    </location>
</feature>
<dbReference type="InterPro" id="IPR036890">
    <property type="entry name" value="HATPase_C_sf"/>
</dbReference>
<evidence type="ECO:0000256" key="9">
    <source>
        <dbReference type="SAM" id="MobiDB-lite"/>
    </source>
</evidence>
<keyword evidence="10" id="KW-0472">Membrane</keyword>
<dbReference type="GO" id="GO:0005524">
    <property type="term" value="F:ATP binding"/>
    <property type="evidence" value="ECO:0007669"/>
    <property type="project" value="UniProtKB-KW"/>
</dbReference>
<evidence type="ECO:0000256" key="4">
    <source>
        <dbReference type="ARBA" id="ARBA00022679"/>
    </source>
</evidence>
<dbReference type="Gene3D" id="1.20.5.1930">
    <property type="match status" value="1"/>
</dbReference>
<reference evidence="12 13" key="1">
    <citation type="submission" date="2019-02" db="EMBL/GenBank/DDBJ databases">
        <title>Sequencing the genomes of 1000 actinobacteria strains.</title>
        <authorList>
            <person name="Klenk H.-P."/>
        </authorList>
    </citation>
    <scope>NUCLEOTIDE SEQUENCE [LARGE SCALE GENOMIC DNA]</scope>
    <source>
        <strain evidence="12 13">DSM 16932</strain>
    </source>
</reference>
<dbReference type="CDD" id="cd16917">
    <property type="entry name" value="HATPase_UhpB-NarQ-NarX-like"/>
    <property type="match status" value="1"/>
</dbReference>
<accession>A0A4Q7LYW4</accession>
<keyword evidence="10" id="KW-1133">Transmembrane helix</keyword>
<keyword evidence="5" id="KW-0547">Nucleotide-binding</keyword>
<name>A0A4Q7LYW4_9MICO</name>
<dbReference type="Pfam" id="PF07730">
    <property type="entry name" value="HisKA_3"/>
    <property type="match status" value="1"/>
</dbReference>
<feature type="compositionally biased region" description="Basic and acidic residues" evidence="9">
    <location>
        <begin position="461"/>
        <end position="472"/>
    </location>
</feature>
<gene>
    <name evidence="12" type="ORF">EV386_0148</name>
</gene>
<protein>
    <recommendedName>
        <fullName evidence="2">histidine kinase</fullName>
        <ecNumber evidence="2">2.7.13.3</ecNumber>
    </recommendedName>
</protein>
<dbReference type="SUPFAM" id="SSF55874">
    <property type="entry name" value="ATPase domain of HSP90 chaperone/DNA topoisomerase II/histidine kinase"/>
    <property type="match status" value="1"/>
</dbReference>
<feature type="region of interest" description="Disordered" evidence="9">
    <location>
        <begin position="267"/>
        <end position="297"/>
    </location>
</feature>
<keyword evidence="3" id="KW-0597">Phosphoprotein</keyword>
<dbReference type="AlphaFoldDB" id="A0A4Q7LYW4"/>
<evidence type="ECO:0000259" key="11">
    <source>
        <dbReference type="SMART" id="SM00387"/>
    </source>
</evidence>
<dbReference type="GO" id="GO:0046983">
    <property type="term" value="F:protein dimerization activity"/>
    <property type="evidence" value="ECO:0007669"/>
    <property type="project" value="InterPro"/>
</dbReference>
<organism evidence="12 13">
    <name type="scientific">Xylanimonas ulmi</name>
    <dbReference type="NCBI Taxonomy" id="228973"/>
    <lineage>
        <taxon>Bacteria</taxon>
        <taxon>Bacillati</taxon>
        <taxon>Actinomycetota</taxon>
        <taxon>Actinomycetes</taxon>
        <taxon>Micrococcales</taxon>
        <taxon>Promicromonosporaceae</taxon>
        <taxon>Xylanimonas</taxon>
    </lineage>
</organism>
<keyword evidence="4" id="KW-0808">Transferase</keyword>
<sequence length="498" mass="51231">MSWYERLVRWAEAHRFGVDVVATVALGLPTVALSVVAFGSAARFVTYESPLAALIWSTLLVVPLAWRRVRPVPATAAVAAVALAHVLTGNPLILPADFAILIALYSVTVNGPVWAHRAAMVTALGGAALLGAAMAYQAGGRAAQADLVGVTVVASIMALSAWAFGLMRRARREMLEALHDRTRRLEIERDQQAQLATAAERARIAREMHDIVAHSLSVVIAQADGGRYAAVGDPGAAGRALEVISETGRAALADMRRLLGVLRSDDGAAAPRAPQPGMSPTAATGTGAARAGATPAGQAYQPTPIAAPLDDADLGSLIDQARDAGTQVSLVRVGEPRRLPPGAGLTLHRVCQEALTNVRKHAGPGVSVTVVVRWAAAGVELEVSDDGRGAAAVDAQPGGPGYGLLGMRERAALFGGSATAGPRPGGGWRVRFAMPLPPESRPAEAGPSPTAPSPTAPAEARPAEIRPAEIRPGEATGGTGSSETTDATDATTETREPA</sequence>
<dbReference type="PANTHER" id="PTHR24421">
    <property type="entry name" value="NITRATE/NITRITE SENSOR PROTEIN NARX-RELATED"/>
    <property type="match status" value="1"/>
</dbReference>
<evidence type="ECO:0000256" key="5">
    <source>
        <dbReference type="ARBA" id="ARBA00022741"/>
    </source>
</evidence>
<dbReference type="Pfam" id="PF02518">
    <property type="entry name" value="HATPase_c"/>
    <property type="match status" value="1"/>
</dbReference>
<dbReference type="GO" id="GO:0000155">
    <property type="term" value="F:phosphorelay sensor kinase activity"/>
    <property type="evidence" value="ECO:0007669"/>
    <property type="project" value="InterPro"/>
</dbReference>
<dbReference type="Pfam" id="PF23539">
    <property type="entry name" value="DUF7134"/>
    <property type="match status" value="1"/>
</dbReference>
<dbReference type="PANTHER" id="PTHR24421:SF10">
    <property type="entry name" value="NITRATE_NITRITE SENSOR PROTEIN NARQ"/>
    <property type="match status" value="1"/>
</dbReference>
<feature type="transmembrane region" description="Helical" evidence="10">
    <location>
        <begin position="20"/>
        <end position="42"/>
    </location>
</feature>
<keyword evidence="13" id="KW-1185">Reference proteome</keyword>
<keyword evidence="6 12" id="KW-0418">Kinase</keyword>
<dbReference type="RefSeq" id="WP_130411422.1">
    <property type="nucleotide sequence ID" value="NZ_SGWX01000001.1"/>
</dbReference>
<keyword evidence="7" id="KW-0067">ATP-binding</keyword>
<feature type="domain" description="Histidine kinase/HSP90-like ATPase" evidence="11">
    <location>
        <begin position="342"/>
        <end position="438"/>
    </location>
</feature>
<dbReference type="EMBL" id="SGWX01000001">
    <property type="protein sequence ID" value="RZS59911.1"/>
    <property type="molecule type" value="Genomic_DNA"/>
</dbReference>
<keyword evidence="10" id="KW-0812">Transmembrane</keyword>
<keyword evidence="8" id="KW-0902">Two-component regulatory system</keyword>
<feature type="compositionally biased region" description="Low complexity" evidence="9">
    <location>
        <begin position="481"/>
        <end position="491"/>
    </location>
</feature>
<evidence type="ECO:0000313" key="13">
    <source>
        <dbReference type="Proteomes" id="UP000293852"/>
    </source>
</evidence>
<evidence type="ECO:0000256" key="2">
    <source>
        <dbReference type="ARBA" id="ARBA00012438"/>
    </source>
</evidence>
<evidence type="ECO:0000256" key="3">
    <source>
        <dbReference type="ARBA" id="ARBA00022553"/>
    </source>
</evidence>
<evidence type="ECO:0000256" key="10">
    <source>
        <dbReference type="SAM" id="Phobius"/>
    </source>
</evidence>
<dbReference type="Proteomes" id="UP000293852">
    <property type="component" value="Unassembled WGS sequence"/>
</dbReference>
<evidence type="ECO:0000256" key="1">
    <source>
        <dbReference type="ARBA" id="ARBA00000085"/>
    </source>
</evidence>
<dbReference type="EC" id="2.7.13.3" evidence="2"/>
<comment type="caution">
    <text evidence="12">The sequence shown here is derived from an EMBL/GenBank/DDBJ whole genome shotgun (WGS) entry which is preliminary data.</text>
</comment>
<feature type="transmembrane region" description="Helical" evidence="10">
    <location>
        <begin position="118"/>
        <end position="136"/>
    </location>
</feature>
<dbReference type="GO" id="GO:0016020">
    <property type="term" value="C:membrane"/>
    <property type="evidence" value="ECO:0007669"/>
    <property type="project" value="InterPro"/>
</dbReference>
<evidence type="ECO:0000256" key="6">
    <source>
        <dbReference type="ARBA" id="ARBA00022777"/>
    </source>
</evidence>
<dbReference type="InterPro" id="IPR003594">
    <property type="entry name" value="HATPase_dom"/>
</dbReference>
<dbReference type="Gene3D" id="3.30.565.10">
    <property type="entry name" value="Histidine kinase-like ATPase, C-terminal domain"/>
    <property type="match status" value="1"/>
</dbReference>
<dbReference type="InterPro" id="IPR050482">
    <property type="entry name" value="Sensor_HK_TwoCompSys"/>
</dbReference>
<feature type="transmembrane region" description="Helical" evidence="10">
    <location>
        <begin position="148"/>
        <end position="167"/>
    </location>
</feature>
<dbReference type="SMART" id="SM00387">
    <property type="entry name" value="HATPase_c"/>
    <property type="match status" value="1"/>
</dbReference>
<evidence type="ECO:0000256" key="8">
    <source>
        <dbReference type="ARBA" id="ARBA00023012"/>
    </source>
</evidence>
<dbReference type="InterPro" id="IPR011712">
    <property type="entry name" value="Sig_transdc_His_kin_sub3_dim/P"/>
</dbReference>
<evidence type="ECO:0000313" key="12">
    <source>
        <dbReference type="EMBL" id="RZS59911.1"/>
    </source>
</evidence>
<feature type="region of interest" description="Disordered" evidence="9">
    <location>
        <begin position="416"/>
        <end position="498"/>
    </location>
</feature>
<evidence type="ECO:0000256" key="7">
    <source>
        <dbReference type="ARBA" id="ARBA00022840"/>
    </source>
</evidence>